<sequence length="214" mass="24138">MDSKTHWEKVYQTKAANEVSWYRAHLDKSLALIERAAPDLNATIIDIGGGEATLVDDLIERGYQHLNVLDISQAAISQREGFANDTTRQRLSTVAERINWLVTHIVTADLPSQQYDVWHDRAVFHFLTLPAQRAAYVRQVLDAVKPGGHVIIATFGLDGLEKCSGLKIVRYNAGSLQAEFGDRFQLLETSMELHKTPFDTTQQFLYCHYLIAIP</sequence>
<evidence type="ECO:0000313" key="3">
    <source>
        <dbReference type="Proteomes" id="UP000010366"/>
    </source>
</evidence>
<dbReference type="PANTHER" id="PTHR12843:SF5">
    <property type="entry name" value="EEF1A LYSINE METHYLTRANSFERASE 2"/>
    <property type="match status" value="1"/>
</dbReference>
<dbReference type="GO" id="GO:0032259">
    <property type="term" value="P:methylation"/>
    <property type="evidence" value="ECO:0007669"/>
    <property type="project" value="UniProtKB-KW"/>
</dbReference>
<dbReference type="CDD" id="cd02440">
    <property type="entry name" value="AdoMet_MTases"/>
    <property type="match status" value="1"/>
</dbReference>
<organism evidence="2 3">
    <name type="scientific">Chamaesiphon minutus (strain ATCC 27169 / PCC 6605)</name>
    <dbReference type="NCBI Taxonomy" id="1173020"/>
    <lineage>
        <taxon>Bacteria</taxon>
        <taxon>Bacillati</taxon>
        <taxon>Cyanobacteriota</taxon>
        <taxon>Cyanophyceae</taxon>
        <taxon>Gomontiellales</taxon>
        <taxon>Chamaesiphonaceae</taxon>
        <taxon>Chamaesiphon</taxon>
    </lineage>
</organism>
<dbReference type="Pfam" id="PF08242">
    <property type="entry name" value="Methyltransf_12"/>
    <property type="match status" value="1"/>
</dbReference>
<name>K9UFT4_CHAP6</name>
<proteinExistence type="predicted"/>
<evidence type="ECO:0000259" key="1">
    <source>
        <dbReference type="Pfam" id="PF08242"/>
    </source>
</evidence>
<keyword evidence="2" id="KW-0808">Transferase</keyword>
<feature type="domain" description="Methyltransferase type 12" evidence="1">
    <location>
        <begin position="45"/>
        <end position="150"/>
    </location>
</feature>
<keyword evidence="3" id="KW-1185">Reference proteome</keyword>
<dbReference type="Proteomes" id="UP000010366">
    <property type="component" value="Chromosome"/>
</dbReference>
<dbReference type="eggNOG" id="COG0500">
    <property type="taxonomic scope" value="Bacteria"/>
</dbReference>
<dbReference type="InterPro" id="IPR013217">
    <property type="entry name" value="Methyltransf_12"/>
</dbReference>
<protein>
    <submittedName>
        <fullName evidence="2">Methyltransferase family protein</fullName>
    </submittedName>
</protein>
<keyword evidence="2" id="KW-0489">Methyltransferase</keyword>
<dbReference type="KEGG" id="cmp:Cha6605_1967"/>
<dbReference type="PANTHER" id="PTHR12843">
    <property type="entry name" value="PROTEIN-LYSINE N-METHYLTRANSFERASE METTL10"/>
    <property type="match status" value="1"/>
</dbReference>
<reference evidence="2 3" key="1">
    <citation type="submission" date="2012-05" db="EMBL/GenBank/DDBJ databases">
        <title>Finished chromosome of genome of Chamaesiphon sp. PCC 6605.</title>
        <authorList>
            <consortium name="US DOE Joint Genome Institute"/>
            <person name="Gugger M."/>
            <person name="Coursin T."/>
            <person name="Rippka R."/>
            <person name="Tandeau De Marsac N."/>
            <person name="Huntemann M."/>
            <person name="Wei C.-L."/>
            <person name="Han J."/>
            <person name="Detter J.C."/>
            <person name="Han C."/>
            <person name="Tapia R."/>
            <person name="Chen A."/>
            <person name="Kyrpides N."/>
            <person name="Mavromatis K."/>
            <person name="Markowitz V."/>
            <person name="Szeto E."/>
            <person name="Ivanova N."/>
            <person name="Pagani I."/>
            <person name="Pati A."/>
            <person name="Goodwin L."/>
            <person name="Nordberg H.P."/>
            <person name="Cantor M.N."/>
            <person name="Hua S.X."/>
            <person name="Woyke T."/>
            <person name="Kerfeld C.A."/>
        </authorList>
    </citation>
    <scope>NUCLEOTIDE SEQUENCE [LARGE SCALE GENOMIC DNA]</scope>
    <source>
        <strain evidence="3">ATCC 27169 / PCC 6605</strain>
    </source>
</reference>
<dbReference type="EMBL" id="CP003600">
    <property type="protein sequence ID" value="AFY93074.1"/>
    <property type="molecule type" value="Genomic_DNA"/>
</dbReference>
<dbReference type="OrthoDB" id="9788660at2"/>
<dbReference type="GO" id="GO:0008168">
    <property type="term" value="F:methyltransferase activity"/>
    <property type="evidence" value="ECO:0007669"/>
    <property type="project" value="UniProtKB-KW"/>
</dbReference>
<dbReference type="Gene3D" id="3.40.50.150">
    <property type="entry name" value="Vaccinia Virus protein VP39"/>
    <property type="match status" value="1"/>
</dbReference>
<gene>
    <name evidence="2" type="ORF">Cha6605_1967</name>
</gene>
<dbReference type="AlphaFoldDB" id="K9UFT4"/>
<evidence type="ECO:0000313" key="2">
    <source>
        <dbReference type="EMBL" id="AFY93074.1"/>
    </source>
</evidence>
<dbReference type="SUPFAM" id="SSF53335">
    <property type="entry name" value="S-adenosyl-L-methionine-dependent methyltransferases"/>
    <property type="match status" value="1"/>
</dbReference>
<accession>K9UFT4</accession>
<dbReference type="InterPro" id="IPR029063">
    <property type="entry name" value="SAM-dependent_MTases_sf"/>
</dbReference>
<dbReference type="HOGENOM" id="CLU_082414_0_0_3"/>
<dbReference type="STRING" id="1173020.Cha6605_1967"/>